<reference evidence="6 7" key="1">
    <citation type="submission" date="2020-04" db="EMBL/GenBank/DDBJ databases">
        <title>Nesterenkonia sp. nov., isolated from marine sediment.</title>
        <authorList>
            <person name="Zhang G."/>
        </authorList>
    </citation>
    <scope>NUCLEOTIDE SEQUENCE [LARGE SCALE GENOMIC DNA]</scope>
    <source>
        <strain evidence="6 7">MY13</strain>
    </source>
</reference>
<evidence type="ECO:0000256" key="4">
    <source>
        <dbReference type="ARBA" id="ARBA00023136"/>
    </source>
</evidence>
<keyword evidence="6" id="KW-0378">Hydrolase</keyword>
<evidence type="ECO:0000313" key="7">
    <source>
        <dbReference type="Proteomes" id="UP000523139"/>
    </source>
</evidence>
<dbReference type="InterPro" id="IPR047680">
    <property type="entry name" value="MarP-like"/>
</dbReference>
<protein>
    <submittedName>
        <fullName evidence="6">MarP family serine protease</fullName>
    </submittedName>
</protein>
<dbReference type="GO" id="GO:0006508">
    <property type="term" value="P:proteolysis"/>
    <property type="evidence" value="ECO:0007669"/>
    <property type="project" value="UniProtKB-KW"/>
</dbReference>
<dbReference type="PANTHER" id="PTHR43019">
    <property type="entry name" value="SERINE ENDOPROTEASE DEGS"/>
    <property type="match status" value="1"/>
</dbReference>
<gene>
    <name evidence="6" type="ORF">HGQ17_13525</name>
</gene>
<dbReference type="Pfam" id="PF13365">
    <property type="entry name" value="Trypsin_2"/>
    <property type="match status" value="1"/>
</dbReference>
<dbReference type="PRINTS" id="PR00834">
    <property type="entry name" value="PROTEASES2C"/>
</dbReference>
<dbReference type="GO" id="GO:0009403">
    <property type="term" value="P:toxin biosynthetic process"/>
    <property type="evidence" value="ECO:0007669"/>
    <property type="project" value="InterPro"/>
</dbReference>
<evidence type="ECO:0000256" key="1">
    <source>
        <dbReference type="ARBA" id="ARBA00004141"/>
    </source>
</evidence>
<dbReference type="GO" id="GO:0016020">
    <property type="term" value="C:membrane"/>
    <property type="evidence" value="ECO:0007669"/>
    <property type="project" value="UniProtKB-SubCell"/>
</dbReference>
<comment type="subcellular location">
    <subcellularLocation>
        <location evidence="1">Membrane</location>
        <topology evidence="1">Multi-pass membrane protein</topology>
    </subcellularLocation>
</comment>
<feature type="transmembrane region" description="Helical" evidence="5">
    <location>
        <begin position="96"/>
        <end position="118"/>
    </location>
</feature>
<dbReference type="RefSeq" id="WP_168888480.1">
    <property type="nucleotide sequence ID" value="NZ_JABAHY010000019.1"/>
</dbReference>
<dbReference type="InterPro" id="IPR009003">
    <property type="entry name" value="Peptidase_S1_PA"/>
</dbReference>
<dbReference type="GO" id="GO:0004252">
    <property type="term" value="F:serine-type endopeptidase activity"/>
    <property type="evidence" value="ECO:0007669"/>
    <property type="project" value="InterPro"/>
</dbReference>
<dbReference type="SUPFAM" id="SSF50494">
    <property type="entry name" value="Trypsin-like serine proteases"/>
    <property type="match status" value="1"/>
</dbReference>
<dbReference type="InterPro" id="IPR001940">
    <property type="entry name" value="Peptidase_S1C"/>
</dbReference>
<dbReference type="Proteomes" id="UP000523139">
    <property type="component" value="Unassembled WGS sequence"/>
</dbReference>
<dbReference type="NCBIfam" id="NF033740">
    <property type="entry name" value="MarP_fam_protase"/>
    <property type="match status" value="1"/>
</dbReference>
<feature type="transmembrane region" description="Helical" evidence="5">
    <location>
        <begin position="59"/>
        <end position="76"/>
    </location>
</feature>
<dbReference type="InterPro" id="IPR043504">
    <property type="entry name" value="Peptidase_S1_PA_chymotrypsin"/>
</dbReference>
<dbReference type="AlphaFoldDB" id="A0A7X8TLZ4"/>
<keyword evidence="6" id="KW-0645">Protease</keyword>
<keyword evidence="7" id="KW-1185">Reference proteome</keyword>
<evidence type="ECO:0000256" key="2">
    <source>
        <dbReference type="ARBA" id="ARBA00022692"/>
    </source>
</evidence>
<evidence type="ECO:0000256" key="5">
    <source>
        <dbReference type="SAM" id="Phobius"/>
    </source>
</evidence>
<sequence>MTFLDVILVLVLLGFLVSGLARGVWVTVGGAAGFLVGATAAFFAIPLVAGWVPDPMWRIVAVIGCSIVLVVAGHGLGSAAGHEIQRMFKSPTIKYVSALIGGVVNLIVAVVVIAALSFSVQAMGFPQVNQHMKQSAVLQGINSMIPEPVEAMFADVRSTVMASDIPEIAQLLVPESDEVPDSEELTEAAEATSQAVARISGVAEQCGQSQSGSGVAISPTRVVTNAHVVAGVSEPSVELRSGEMVTGRVVHFDEANDLALLAVDELSTAPAPVAGPMNVGSRGYVMGYPAGGPFVAGTALVQARDVSMVNNIYGSSPSELEIYQLNADVRQGNSGGPLVDAEGNVAGVIFARAMEGNAVGFAVTAEEAGDVLTNPDAYTETVSTGECVSR</sequence>
<dbReference type="EMBL" id="JABAHY010000019">
    <property type="protein sequence ID" value="NLS10996.1"/>
    <property type="molecule type" value="Genomic_DNA"/>
</dbReference>
<comment type="caution">
    <text evidence="6">The sequence shown here is derived from an EMBL/GenBank/DDBJ whole genome shotgun (WGS) entry which is preliminary data.</text>
</comment>
<keyword evidence="2 5" id="KW-0812">Transmembrane</keyword>
<keyword evidence="4 5" id="KW-0472">Membrane</keyword>
<name>A0A7X8TLZ4_9MICC</name>
<dbReference type="InterPro" id="IPR003825">
    <property type="entry name" value="Colicin-V_CvpA"/>
</dbReference>
<dbReference type="PANTHER" id="PTHR43019:SF23">
    <property type="entry name" value="PROTEASE DO-LIKE 5, CHLOROPLASTIC"/>
    <property type="match status" value="1"/>
</dbReference>
<keyword evidence="3 5" id="KW-1133">Transmembrane helix</keyword>
<feature type="transmembrane region" description="Helical" evidence="5">
    <location>
        <begin position="31"/>
        <end position="52"/>
    </location>
</feature>
<evidence type="ECO:0000256" key="3">
    <source>
        <dbReference type="ARBA" id="ARBA00022989"/>
    </source>
</evidence>
<dbReference type="Pfam" id="PF02674">
    <property type="entry name" value="Colicin_V"/>
    <property type="match status" value="1"/>
</dbReference>
<proteinExistence type="predicted"/>
<organism evidence="6 7">
    <name type="scientific">Nesterenkonia sedimenti</name>
    <dbReference type="NCBI Taxonomy" id="1463632"/>
    <lineage>
        <taxon>Bacteria</taxon>
        <taxon>Bacillati</taxon>
        <taxon>Actinomycetota</taxon>
        <taxon>Actinomycetes</taxon>
        <taxon>Micrococcales</taxon>
        <taxon>Micrococcaceae</taxon>
        <taxon>Nesterenkonia</taxon>
    </lineage>
</organism>
<dbReference type="Gene3D" id="2.40.10.10">
    <property type="entry name" value="Trypsin-like serine proteases"/>
    <property type="match status" value="2"/>
</dbReference>
<accession>A0A7X8TLZ4</accession>
<evidence type="ECO:0000313" key="6">
    <source>
        <dbReference type="EMBL" id="NLS10996.1"/>
    </source>
</evidence>